<dbReference type="InterPro" id="IPR020904">
    <property type="entry name" value="Sc_DH/Rdtase_CS"/>
</dbReference>
<dbReference type="PRINTS" id="PR00081">
    <property type="entry name" value="GDHRDH"/>
</dbReference>
<dbReference type="InterPro" id="IPR057326">
    <property type="entry name" value="KR_dom"/>
</dbReference>
<reference evidence="4 5" key="1">
    <citation type="submission" date="2018-07" db="EMBL/GenBank/DDBJ databases">
        <title>Genomic Encyclopedia of Type Strains, Phase III (KMG-III): the genomes of soil and plant-associated and newly described type strains.</title>
        <authorList>
            <person name="Whitman W."/>
        </authorList>
    </citation>
    <scope>NUCLEOTIDE SEQUENCE [LARGE SCALE GENOMIC DNA]</scope>
    <source>
        <strain evidence="4 5">CECT 7287</strain>
    </source>
</reference>
<dbReference type="OrthoDB" id="9803333at2"/>
<dbReference type="Pfam" id="PF13561">
    <property type="entry name" value="adh_short_C2"/>
    <property type="match status" value="1"/>
</dbReference>
<dbReference type="InterPro" id="IPR050259">
    <property type="entry name" value="SDR"/>
</dbReference>
<keyword evidence="2" id="KW-0560">Oxidoreductase</keyword>
<dbReference type="PANTHER" id="PTHR42879">
    <property type="entry name" value="3-OXOACYL-(ACYL-CARRIER-PROTEIN) REDUCTASE"/>
    <property type="match status" value="1"/>
</dbReference>
<evidence type="ECO:0000313" key="4">
    <source>
        <dbReference type="EMBL" id="RED86464.1"/>
    </source>
</evidence>
<dbReference type="PROSITE" id="PS00061">
    <property type="entry name" value="ADH_SHORT"/>
    <property type="match status" value="1"/>
</dbReference>
<dbReference type="InterPro" id="IPR002347">
    <property type="entry name" value="SDR_fam"/>
</dbReference>
<dbReference type="AlphaFoldDB" id="A0A3D9KKM4"/>
<evidence type="ECO:0000256" key="2">
    <source>
        <dbReference type="ARBA" id="ARBA00023002"/>
    </source>
</evidence>
<dbReference type="GO" id="GO:0032787">
    <property type="term" value="P:monocarboxylic acid metabolic process"/>
    <property type="evidence" value="ECO:0007669"/>
    <property type="project" value="UniProtKB-ARBA"/>
</dbReference>
<dbReference type="EMBL" id="QRDZ01000003">
    <property type="protein sequence ID" value="RED86464.1"/>
    <property type="molecule type" value="Genomic_DNA"/>
</dbReference>
<dbReference type="NCBIfam" id="NF047420">
    <property type="entry name" value="EF_P_mod_YmfI"/>
    <property type="match status" value="1"/>
</dbReference>
<evidence type="ECO:0000259" key="3">
    <source>
        <dbReference type="SMART" id="SM00822"/>
    </source>
</evidence>
<dbReference type="FunFam" id="3.40.50.720:FF:000173">
    <property type="entry name" value="3-oxoacyl-[acyl-carrier protein] reductase"/>
    <property type="match status" value="1"/>
</dbReference>
<dbReference type="Proteomes" id="UP000256977">
    <property type="component" value="Unassembled WGS sequence"/>
</dbReference>
<accession>A0A3D9KKM4</accession>
<comment type="similarity">
    <text evidence="1">Belongs to the short-chain dehydrogenases/reductases (SDR) family.</text>
</comment>
<gene>
    <name evidence="4" type="ORF">DFP98_103319</name>
</gene>
<dbReference type="RefSeq" id="WP_116059580.1">
    <property type="nucleotide sequence ID" value="NZ_QRDZ01000003.1"/>
</dbReference>
<evidence type="ECO:0000256" key="1">
    <source>
        <dbReference type="ARBA" id="ARBA00006484"/>
    </source>
</evidence>
<dbReference type="PANTHER" id="PTHR42879:SF2">
    <property type="entry name" value="3-OXOACYL-[ACYL-CARRIER-PROTEIN] REDUCTASE FABG"/>
    <property type="match status" value="1"/>
</dbReference>
<organism evidence="4 5">
    <name type="scientific">Cohnella phaseoli</name>
    <dbReference type="NCBI Taxonomy" id="456490"/>
    <lineage>
        <taxon>Bacteria</taxon>
        <taxon>Bacillati</taxon>
        <taxon>Bacillota</taxon>
        <taxon>Bacilli</taxon>
        <taxon>Bacillales</taxon>
        <taxon>Paenibacillaceae</taxon>
        <taxon>Cohnella</taxon>
    </lineage>
</organism>
<keyword evidence="5" id="KW-1185">Reference proteome</keyword>
<sequence length="244" mass="25682">MKRIALVTGASRGIGAAIVRQLAAEGADVALQYHAAAGAAEEVAAQCRSFGVQAAVLQADLRSSAAVAELKERLDGLGWKPNVVVHCAGLAHYGLLDDTEQQVWDDLMSVNLRSAYDLARHFGPSMRWARWGRLVLLSSIWGESGAAGEAVYAATKGGLNALAKSLAREWASAGVTVNAVSPGAIETDMLAALDPEDKRALCEEIPAGRLGAPEEVAQLVRYLVSEEAGYVTGQTLGLNGGWRM</sequence>
<feature type="domain" description="Ketoreductase" evidence="3">
    <location>
        <begin position="3"/>
        <end position="216"/>
    </location>
</feature>
<protein>
    <submittedName>
        <fullName evidence="4">3-oxoacyl-[acyl-carrier protein] reductase</fullName>
    </submittedName>
</protein>
<dbReference type="SUPFAM" id="SSF51735">
    <property type="entry name" value="NAD(P)-binding Rossmann-fold domains"/>
    <property type="match status" value="1"/>
</dbReference>
<proteinExistence type="inferred from homology"/>
<comment type="caution">
    <text evidence="4">The sequence shown here is derived from an EMBL/GenBank/DDBJ whole genome shotgun (WGS) entry which is preliminary data.</text>
</comment>
<dbReference type="SMART" id="SM00822">
    <property type="entry name" value="PKS_KR"/>
    <property type="match status" value="1"/>
</dbReference>
<dbReference type="GO" id="GO:0016491">
    <property type="term" value="F:oxidoreductase activity"/>
    <property type="evidence" value="ECO:0007669"/>
    <property type="project" value="UniProtKB-KW"/>
</dbReference>
<name>A0A3D9KKM4_9BACL</name>
<dbReference type="Gene3D" id="3.40.50.720">
    <property type="entry name" value="NAD(P)-binding Rossmann-like Domain"/>
    <property type="match status" value="1"/>
</dbReference>
<dbReference type="InterPro" id="IPR036291">
    <property type="entry name" value="NAD(P)-bd_dom_sf"/>
</dbReference>
<evidence type="ECO:0000313" key="5">
    <source>
        <dbReference type="Proteomes" id="UP000256977"/>
    </source>
</evidence>